<feature type="region of interest" description="Disordered" evidence="1">
    <location>
        <begin position="91"/>
        <end position="111"/>
    </location>
</feature>
<evidence type="ECO:0000256" key="1">
    <source>
        <dbReference type="SAM" id="MobiDB-lite"/>
    </source>
</evidence>
<organism evidence="2 3">
    <name type="scientific">Grifola frondosa</name>
    <name type="common">Maitake</name>
    <name type="synonym">Polyporus frondosus</name>
    <dbReference type="NCBI Taxonomy" id="5627"/>
    <lineage>
        <taxon>Eukaryota</taxon>
        <taxon>Fungi</taxon>
        <taxon>Dikarya</taxon>
        <taxon>Basidiomycota</taxon>
        <taxon>Agaricomycotina</taxon>
        <taxon>Agaricomycetes</taxon>
        <taxon>Polyporales</taxon>
        <taxon>Grifolaceae</taxon>
        <taxon>Grifola</taxon>
    </lineage>
</organism>
<keyword evidence="3" id="KW-1185">Reference proteome</keyword>
<dbReference type="AlphaFoldDB" id="A0A1C7MD96"/>
<protein>
    <submittedName>
        <fullName evidence="2">Uncharacterized protein</fullName>
    </submittedName>
</protein>
<evidence type="ECO:0000313" key="3">
    <source>
        <dbReference type="Proteomes" id="UP000092993"/>
    </source>
</evidence>
<dbReference type="EMBL" id="LUGG01000005">
    <property type="protein sequence ID" value="OBZ74346.1"/>
    <property type="molecule type" value="Genomic_DNA"/>
</dbReference>
<accession>A0A1C7MD96</accession>
<name>A0A1C7MD96_GRIFR</name>
<evidence type="ECO:0000313" key="2">
    <source>
        <dbReference type="EMBL" id="OBZ74346.1"/>
    </source>
</evidence>
<reference evidence="2 3" key="1">
    <citation type="submission" date="2016-03" db="EMBL/GenBank/DDBJ databases">
        <title>Whole genome sequencing of Grifola frondosa 9006-11.</title>
        <authorList>
            <person name="Min B."/>
            <person name="Park H."/>
            <person name="Kim J.-G."/>
            <person name="Cho H."/>
            <person name="Oh Y.-L."/>
            <person name="Kong W.-S."/>
            <person name="Choi I.-G."/>
        </authorList>
    </citation>
    <scope>NUCLEOTIDE SEQUENCE [LARGE SCALE GENOMIC DNA]</scope>
    <source>
        <strain evidence="2 3">9006-11</strain>
    </source>
</reference>
<dbReference type="Proteomes" id="UP000092993">
    <property type="component" value="Unassembled WGS sequence"/>
</dbReference>
<proteinExistence type="predicted"/>
<gene>
    <name evidence="2" type="ORF">A0H81_05579</name>
</gene>
<comment type="caution">
    <text evidence="2">The sequence shown here is derived from an EMBL/GenBank/DDBJ whole genome shotgun (WGS) entry which is preliminary data.</text>
</comment>
<feature type="region of interest" description="Disordered" evidence="1">
    <location>
        <begin position="1"/>
        <end position="20"/>
    </location>
</feature>
<sequence>MMQMASRRSRSGRSEERAGHDVCPHQLAAASFGTARRKIKVQTLCLNRPSVPSTQHRHAVREITVWRERRELRNDYAAADERPRIAYEVRTTPPLRGSADRLTARMPPAGERRSSGVYAALIPVPRTRRNLSLMSDLEMRAGP</sequence>